<organism evidence="7 8">
    <name type="scientific">Stylonychia lemnae</name>
    <name type="common">Ciliate</name>
    <dbReference type="NCBI Taxonomy" id="5949"/>
    <lineage>
        <taxon>Eukaryota</taxon>
        <taxon>Sar</taxon>
        <taxon>Alveolata</taxon>
        <taxon>Ciliophora</taxon>
        <taxon>Intramacronucleata</taxon>
        <taxon>Spirotrichea</taxon>
        <taxon>Stichotrichia</taxon>
        <taxon>Sporadotrichida</taxon>
        <taxon>Oxytrichidae</taxon>
        <taxon>Stylonychinae</taxon>
        <taxon>Stylonychia</taxon>
    </lineage>
</organism>
<dbReference type="GO" id="GO:0051213">
    <property type="term" value="F:dioxygenase activity"/>
    <property type="evidence" value="ECO:0007669"/>
    <property type="project" value="UniProtKB-KW"/>
</dbReference>
<dbReference type="Gene3D" id="3.60.130.10">
    <property type="entry name" value="Clavaminate synthase-like"/>
    <property type="match status" value="1"/>
</dbReference>
<evidence type="ECO:0000256" key="2">
    <source>
        <dbReference type="ARBA" id="ARBA00022723"/>
    </source>
</evidence>
<dbReference type="OrthoDB" id="409565at2759"/>
<accession>A0A078BDK7</accession>
<name>A0A078BDK7_STYLE</name>
<keyword evidence="8" id="KW-1185">Reference proteome</keyword>
<dbReference type="Pfam" id="PF02668">
    <property type="entry name" value="TauD"/>
    <property type="match status" value="1"/>
</dbReference>
<dbReference type="PANTHER" id="PTHR43779:SF3">
    <property type="entry name" value="(3R)-3-[(CARBOXYMETHYL)AMINO]FATTY ACID OXYGENASE_DECARBOXYLASE"/>
    <property type="match status" value="1"/>
</dbReference>
<dbReference type="InParanoid" id="A0A078BDK7"/>
<keyword evidence="4" id="KW-0560">Oxidoreductase</keyword>
<evidence type="ECO:0000256" key="4">
    <source>
        <dbReference type="ARBA" id="ARBA00023002"/>
    </source>
</evidence>
<evidence type="ECO:0000313" key="8">
    <source>
        <dbReference type="Proteomes" id="UP000039865"/>
    </source>
</evidence>
<protein>
    <submittedName>
        <fullName evidence="7">-like protein</fullName>
    </submittedName>
</protein>
<dbReference type="OMA" id="GGSWTHF"/>
<evidence type="ECO:0000256" key="1">
    <source>
        <dbReference type="ARBA" id="ARBA00005896"/>
    </source>
</evidence>
<dbReference type="GO" id="GO:0046872">
    <property type="term" value="F:metal ion binding"/>
    <property type="evidence" value="ECO:0007669"/>
    <property type="project" value="UniProtKB-KW"/>
</dbReference>
<keyword evidence="2" id="KW-0479">Metal-binding</keyword>
<gene>
    <name evidence="7" type="primary">Contig5767.g6177</name>
    <name evidence="7" type="ORF">STYLEM_20832</name>
</gene>
<dbReference type="AlphaFoldDB" id="A0A078BDK7"/>
<keyword evidence="5" id="KW-0408">Iron</keyword>
<evidence type="ECO:0000256" key="5">
    <source>
        <dbReference type="ARBA" id="ARBA00023004"/>
    </source>
</evidence>
<comment type="similarity">
    <text evidence="1">Belongs to the TfdA dioxygenase family.</text>
</comment>
<dbReference type="InterPro" id="IPR051178">
    <property type="entry name" value="TfdA_dioxygenase"/>
</dbReference>
<dbReference type="PANTHER" id="PTHR43779">
    <property type="entry name" value="DIOXYGENASE RV0097-RELATED"/>
    <property type="match status" value="1"/>
</dbReference>
<evidence type="ECO:0000259" key="6">
    <source>
        <dbReference type="Pfam" id="PF02668"/>
    </source>
</evidence>
<dbReference type="EMBL" id="CCKQ01019651">
    <property type="protein sequence ID" value="CDW91673.1"/>
    <property type="molecule type" value="Genomic_DNA"/>
</dbReference>
<dbReference type="InterPro" id="IPR042098">
    <property type="entry name" value="TauD-like_sf"/>
</dbReference>
<dbReference type="InterPro" id="IPR003819">
    <property type="entry name" value="TauD/TfdA-like"/>
</dbReference>
<evidence type="ECO:0000313" key="7">
    <source>
        <dbReference type="EMBL" id="CDW91673.1"/>
    </source>
</evidence>
<dbReference type="Proteomes" id="UP000039865">
    <property type="component" value="Unassembled WGS sequence"/>
</dbReference>
<sequence length="284" mass="32498">MNKLTRQIGKRLLIEPKSTALVTEEAKNQILLGLKKNGVVCLNQGLLTPQQQCDLTRSLFTDIIRLPPILGFDNQDPECQEVSVITNTNPQGKVEANLTASAKWSQDGHFYRPQDSNVFNLLHSVVTPKSDGQVWFLDLVSCTDFIKTERKSLYRELSQLYVKVDTSRIPELKGIKPEDVDTDQITYHKMINVNPFNNEEVIFLGSAASSEIVDKNKNPINDLGTIEEIIQMFVSEHDIYRHHWQEGDIMIWDNIQVMHRFQEICSGKRILHRTQGQQKRSLGL</sequence>
<proteinExistence type="inferred from homology"/>
<feature type="domain" description="TauD/TfdA-like" evidence="6">
    <location>
        <begin position="3"/>
        <end position="274"/>
    </location>
</feature>
<keyword evidence="3" id="KW-0223">Dioxygenase</keyword>
<reference evidence="7 8" key="1">
    <citation type="submission" date="2014-06" db="EMBL/GenBank/DDBJ databases">
        <authorList>
            <person name="Swart Estienne"/>
        </authorList>
    </citation>
    <scope>NUCLEOTIDE SEQUENCE [LARGE SCALE GENOMIC DNA]</scope>
    <source>
        <strain evidence="7 8">130c</strain>
    </source>
</reference>
<dbReference type="SUPFAM" id="SSF51197">
    <property type="entry name" value="Clavaminate synthase-like"/>
    <property type="match status" value="1"/>
</dbReference>
<evidence type="ECO:0000256" key="3">
    <source>
        <dbReference type="ARBA" id="ARBA00022964"/>
    </source>
</evidence>